<reference evidence="7 8" key="1">
    <citation type="submission" date="2014-06" db="EMBL/GenBank/DDBJ databases">
        <title>Helicobacter pullorum isolates in fresh chicken meat - phenotypic and genotypic features.</title>
        <authorList>
            <person name="Borges V."/>
            <person name="Santos A."/>
            <person name="Correia C.B."/>
            <person name="Saraiva M."/>
            <person name="Menard A."/>
            <person name="Vieira L."/>
            <person name="Sampaio D.A."/>
            <person name="Gomes J.P."/>
            <person name="Oleastro M."/>
        </authorList>
    </citation>
    <scope>NUCLEOTIDE SEQUENCE [LARGE SCALE GENOMIC DNA]</scope>
    <source>
        <strain evidence="7 8">229334/12</strain>
    </source>
</reference>
<protein>
    <submittedName>
        <fullName evidence="7">Histidine kinase</fullName>
    </submittedName>
</protein>
<dbReference type="GO" id="GO:0016020">
    <property type="term" value="C:membrane"/>
    <property type="evidence" value="ECO:0007669"/>
    <property type="project" value="InterPro"/>
</dbReference>
<dbReference type="GO" id="GO:0007165">
    <property type="term" value="P:signal transduction"/>
    <property type="evidence" value="ECO:0007669"/>
    <property type="project" value="UniProtKB-KW"/>
</dbReference>
<dbReference type="SMART" id="SM00283">
    <property type="entry name" value="MA"/>
    <property type="match status" value="1"/>
</dbReference>
<evidence type="ECO:0000259" key="6">
    <source>
        <dbReference type="PROSITE" id="PS50885"/>
    </source>
</evidence>
<feature type="domain" description="HAMP" evidence="6">
    <location>
        <begin position="198"/>
        <end position="252"/>
    </location>
</feature>
<dbReference type="Proteomes" id="UP000037997">
    <property type="component" value="Unassembled WGS sequence"/>
</dbReference>
<dbReference type="PATRIC" id="fig|35818.11.peg.2292"/>
<evidence type="ECO:0000256" key="4">
    <source>
        <dbReference type="SAM" id="Phobius"/>
    </source>
</evidence>
<dbReference type="PANTHER" id="PTHR32089:SF112">
    <property type="entry name" value="LYSOZYME-LIKE PROTEIN-RELATED"/>
    <property type="match status" value="1"/>
</dbReference>
<dbReference type="AlphaFoldDB" id="A0A0N0LSL2"/>
<feature type="transmembrane region" description="Helical" evidence="4">
    <location>
        <begin position="9"/>
        <end position="28"/>
    </location>
</feature>
<feature type="transmembrane region" description="Helical" evidence="4">
    <location>
        <begin position="177"/>
        <end position="196"/>
    </location>
</feature>
<keyword evidence="4" id="KW-0812">Transmembrane</keyword>
<proteinExistence type="inferred from homology"/>
<dbReference type="SMART" id="SM00304">
    <property type="entry name" value="HAMP"/>
    <property type="match status" value="1"/>
</dbReference>
<dbReference type="Gene3D" id="1.10.287.950">
    <property type="entry name" value="Methyl-accepting chemotaxis protein"/>
    <property type="match status" value="1"/>
</dbReference>
<dbReference type="PANTHER" id="PTHR32089">
    <property type="entry name" value="METHYL-ACCEPTING CHEMOTAXIS PROTEIN MCPB"/>
    <property type="match status" value="1"/>
</dbReference>
<accession>A0A0N0LSL2</accession>
<dbReference type="InterPro" id="IPR004090">
    <property type="entry name" value="Chemotax_Me-accpt_rcpt"/>
</dbReference>
<evidence type="ECO:0000259" key="5">
    <source>
        <dbReference type="PROSITE" id="PS50111"/>
    </source>
</evidence>
<feature type="domain" description="Methyl-accepting transducer" evidence="5">
    <location>
        <begin position="257"/>
        <end position="514"/>
    </location>
</feature>
<dbReference type="GO" id="GO:0016301">
    <property type="term" value="F:kinase activity"/>
    <property type="evidence" value="ECO:0007669"/>
    <property type="project" value="UniProtKB-KW"/>
</dbReference>
<organism evidence="7 8">
    <name type="scientific">Helicobacter pullorum</name>
    <dbReference type="NCBI Taxonomy" id="35818"/>
    <lineage>
        <taxon>Bacteria</taxon>
        <taxon>Pseudomonadati</taxon>
        <taxon>Campylobacterota</taxon>
        <taxon>Epsilonproteobacteria</taxon>
        <taxon>Campylobacterales</taxon>
        <taxon>Helicobacteraceae</taxon>
        <taxon>Helicobacter</taxon>
    </lineage>
</organism>
<evidence type="ECO:0000313" key="7">
    <source>
        <dbReference type="EMBL" id="KPH54891.1"/>
    </source>
</evidence>
<evidence type="ECO:0000256" key="3">
    <source>
        <dbReference type="PROSITE-ProRule" id="PRU00284"/>
    </source>
</evidence>
<gene>
    <name evidence="7" type="ORF">HPU229334_11575</name>
</gene>
<dbReference type="GO" id="GO:0006935">
    <property type="term" value="P:chemotaxis"/>
    <property type="evidence" value="ECO:0007669"/>
    <property type="project" value="InterPro"/>
</dbReference>
<dbReference type="Pfam" id="PF00015">
    <property type="entry name" value="MCPsignal"/>
    <property type="match status" value="1"/>
</dbReference>
<dbReference type="InterPro" id="IPR004089">
    <property type="entry name" value="MCPsignal_dom"/>
</dbReference>
<dbReference type="SUPFAM" id="SSF58104">
    <property type="entry name" value="Methyl-accepting chemotaxis protein (MCP) signaling domain"/>
    <property type="match status" value="1"/>
</dbReference>
<comment type="similarity">
    <text evidence="2">Belongs to the methyl-accepting chemotaxis (MCP) protein family.</text>
</comment>
<dbReference type="Pfam" id="PF00672">
    <property type="entry name" value="HAMP"/>
    <property type="match status" value="1"/>
</dbReference>
<dbReference type="RefSeq" id="WP_054198566.1">
    <property type="nucleotide sequence ID" value="NZ_JNOC01000079.1"/>
</dbReference>
<name>A0A0N0LSL2_9HELI</name>
<dbReference type="PROSITE" id="PS50885">
    <property type="entry name" value="HAMP"/>
    <property type="match status" value="1"/>
</dbReference>
<dbReference type="EMBL" id="JNOC01000079">
    <property type="protein sequence ID" value="KPH54891.1"/>
    <property type="molecule type" value="Genomic_DNA"/>
</dbReference>
<evidence type="ECO:0000256" key="1">
    <source>
        <dbReference type="ARBA" id="ARBA00023224"/>
    </source>
</evidence>
<keyword evidence="7" id="KW-0808">Transferase</keyword>
<keyword evidence="4" id="KW-1133">Transmembrane helix</keyword>
<keyword evidence="7" id="KW-0418">Kinase</keyword>
<dbReference type="PROSITE" id="PS50111">
    <property type="entry name" value="CHEMOTAXIS_TRANSDUC_2"/>
    <property type="match status" value="1"/>
</dbReference>
<comment type="caution">
    <text evidence="7">The sequence shown here is derived from an EMBL/GenBank/DDBJ whole genome shotgun (WGS) entry which is preliminary data.</text>
</comment>
<dbReference type="Gene3D" id="3.30.450.290">
    <property type="match status" value="1"/>
</dbReference>
<dbReference type="InterPro" id="IPR003660">
    <property type="entry name" value="HAMP_dom"/>
</dbReference>
<keyword evidence="1 3" id="KW-0807">Transducer</keyword>
<keyword evidence="4" id="KW-0472">Membrane</keyword>
<evidence type="ECO:0000313" key="8">
    <source>
        <dbReference type="Proteomes" id="UP000037997"/>
    </source>
</evidence>
<dbReference type="STRING" id="35818.HPU229336_05905"/>
<dbReference type="GO" id="GO:0004888">
    <property type="term" value="F:transmembrane signaling receptor activity"/>
    <property type="evidence" value="ECO:0007669"/>
    <property type="project" value="InterPro"/>
</dbReference>
<dbReference type="PRINTS" id="PR00260">
    <property type="entry name" value="CHEMTRNSDUCR"/>
</dbReference>
<evidence type="ECO:0000256" key="2">
    <source>
        <dbReference type="ARBA" id="ARBA00029447"/>
    </source>
</evidence>
<sequence>MFRTIRSRIIAIIVVFLAMLLGLVYFNLEKGFDDIAKSSSTGELNKLNAMLFEGLKVAMNTGDPLVIGGFIEGAKKVPGIVNMEVFPSKEVIELMGLNKTFTQKDEILKVFESKQEDIRVYNNEKDRGYLMAKPIIAEEDCLMCHATSQLGDVLGVAEMQISSQSLIKNANTIKAKIVIWMAVVGVIALALLLLLINRWVFNPISRLSNIAYDLSQGDGDLTKRLPTRNRNEISKANSYINDFIQKIANMVLNAKDLSHQNITQANRLFIASKEINERVGKSAEVIEESTKLGKNIELLLNESMELVQKSTKNIQVTTKELLQTKELLIKVANDVQENVSVEHEIADKLSVSAQETDKIKGVLTIISEIADQTSLLALNANIEAARAGEAGRGFAVVADEVRKLAERTQKSLGEINAVVNMMIQSINDSNSAMNDNVQNITKVSDSSMESTQILENNVKMLEISVQDSLEILQKMNELFSAVNEILEQVGKVENLTQENSKSVDSINEITNEISQKANNLNQQLDSFKC</sequence>